<feature type="active site" description="Proton donor" evidence="6">
    <location>
        <position position="151"/>
    </location>
</feature>
<feature type="active site" description="Proton acceptor" evidence="6">
    <location>
        <position position="351"/>
    </location>
</feature>
<feature type="binding site" evidence="7">
    <location>
        <position position="199"/>
    </location>
    <ligand>
        <name>substrate</name>
    </ligand>
</feature>
<feature type="binding site" evidence="7">
    <location>
        <position position="294"/>
    </location>
    <ligand>
        <name>substrate</name>
    </ligand>
</feature>
<dbReference type="PROSITE" id="PS00655">
    <property type="entry name" value="GLYCOSYL_HYDROL_F6_1"/>
    <property type="match status" value="1"/>
</dbReference>
<dbReference type="AlphaFoldDB" id="A0A9Q5I055"/>
<keyword evidence="2 9" id="KW-0136">Cellulose degradation</keyword>
<comment type="similarity">
    <text evidence="9">Belongs to the glycosyl hydrolase family 6.</text>
</comment>
<gene>
    <name evidence="11" type="ORF">A7U60_g3853</name>
</gene>
<evidence type="ECO:0000256" key="3">
    <source>
        <dbReference type="ARBA" id="ARBA00023277"/>
    </source>
</evidence>
<dbReference type="PANTHER" id="PTHR34876:SF10">
    <property type="entry name" value="GLUCANASE"/>
    <property type="match status" value="1"/>
</dbReference>
<keyword evidence="9" id="KW-0732">Signal</keyword>
<evidence type="ECO:0000313" key="11">
    <source>
        <dbReference type="EMBL" id="OCB89045.1"/>
    </source>
</evidence>
<keyword evidence="5 9" id="KW-0624">Polysaccharide degradation</keyword>
<dbReference type="Gene3D" id="3.20.20.40">
    <property type="entry name" value="1, 4-beta cellobiohydrolase"/>
    <property type="match status" value="2"/>
</dbReference>
<protein>
    <recommendedName>
        <fullName evidence="9">Glucanase</fullName>
        <ecNumber evidence="9">3.2.1.-</ecNumber>
    </recommendedName>
</protein>
<dbReference type="OrthoDB" id="64893at2759"/>
<keyword evidence="12" id="KW-1185">Reference proteome</keyword>
<evidence type="ECO:0000256" key="8">
    <source>
        <dbReference type="PROSITE-ProRule" id="PRU10056"/>
    </source>
</evidence>
<organism evidence="11 12">
    <name type="scientific">Sanghuangporus baumii</name>
    <name type="common">Phellinus baumii</name>
    <dbReference type="NCBI Taxonomy" id="108892"/>
    <lineage>
        <taxon>Eukaryota</taxon>
        <taxon>Fungi</taxon>
        <taxon>Dikarya</taxon>
        <taxon>Basidiomycota</taxon>
        <taxon>Agaricomycotina</taxon>
        <taxon>Agaricomycetes</taxon>
        <taxon>Hymenochaetales</taxon>
        <taxon>Hymenochaetaceae</taxon>
        <taxon>Sanghuangporus</taxon>
    </lineage>
</organism>
<keyword evidence="4 9" id="KW-0326">Glycosidase</keyword>
<dbReference type="PANTHER" id="PTHR34876">
    <property type="match status" value="1"/>
</dbReference>
<feature type="binding site" evidence="7">
    <location>
        <position position="349"/>
    </location>
    <ligand>
        <name>substrate</name>
    </ligand>
</feature>
<dbReference type="InterPro" id="IPR036434">
    <property type="entry name" value="Beta_cellobiohydrolase_sf"/>
</dbReference>
<dbReference type="Pfam" id="PF01341">
    <property type="entry name" value="Glyco_hydro_6"/>
    <property type="match status" value="1"/>
</dbReference>
<feature type="signal peptide" evidence="9">
    <location>
        <begin position="1"/>
        <end position="19"/>
    </location>
</feature>
<evidence type="ECO:0000256" key="4">
    <source>
        <dbReference type="ARBA" id="ARBA00023295"/>
    </source>
</evidence>
<dbReference type="GO" id="GO:0030245">
    <property type="term" value="P:cellulose catabolic process"/>
    <property type="evidence" value="ECO:0007669"/>
    <property type="project" value="UniProtKB-KW"/>
</dbReference>
<dbReference type="InterPro" id="IPR001524">
    <property type="entry name" value="Glyco_hydro_6_CS"/>
</dbReference>
<sequence length="397" mass="41893">MKFSALSALVACVPAFVKAAGSGNPFEGATVFLTPSYVEEVTAAVANISDSTLASQAALVEQIPVFFWMDVAAKVSDLGDILSQADAAGGTQVVQAVIYDLPDRDCAAEASAGEYTIADGGAEKYQAYIDSIVEQVEKFPNVRVVFVIEPDGLANLVTNLSVAECANAESTYKELVSYAIAQLQQDNVWLYLDAGHSGWLGWPANLQPAADLFASVLQGAGGSATVRGLATDVSNYNLLRGEEDPAQSPNPNYDEELYVNALAPLLQQSSFPSQFIVDQSRSGVSGIRTAEGDWCNVLGAGLGPRPSTDTGNDLIDAIVWGMFPLLTLAVTRKILIAVVSSRSVKPPGESDGTSDSSSERFDSHCAQSDAAQPAPEAGTWFQSYFETLVQNANPSLS</sequence>
<keyword evidence="1 9" id="KW-0378">Hydrolase</keyword>
<feature type="binding site" evidence="7">
    <location>
        <position position="68"/>
    </location>
    <ligand>
        <name>substrate</name>
    </ligand>
</feature>
<feature type="chain" id="PRO_5040541497" description="Glucanase" evidence="9">
    <location>
        <begin position="20"/>
        <end position="397"/>
    </location>
</feature>
<evidence type="ECO:0000256" key="9">
    <source>
        <dbReference type="RuleBase" id="RU361186"/>
    </source>
</evidence>
<evidence type="ECO:0000256" key="1">
    <source>
        <dbReference type="ARBA" id="ARBA00022801"/>
    </source>
</evidence>
<dbReference type="PIRSF" id="PIRSF001100">
    <property type="entry name" value="Beta_cellobiohydrolase"/>
    <property type="match status" value="1"/>
</dbReference>
<evidence type="ECO:0000256" key="10">
    <source>
        <dbReference type="SAM" id="MobiDB-lite"/>
    </source>
</evidence>
<accession>A0A9Q5I055</accession>
<feature type="active site" evidence="8">
    <location>
        <position position="105"/>
    </location>
</feature>
<dbReference type="GO" id="GO:0004553">
    <property type="term" value="F:hydrolase activity, hydrolyzing O-glycosyl compounds"/>
    <property type="evidence" value="ECO:0007669"/>
    <property type="project" value="InterPro"/>
</dbReference>
<feature type="binding site" evidence="7">
    <location>
        <position position="70"/>
    </location>
    <ligand>
        <name>substrate</name>
    </ligand>
</feature>
<reference evidence="11" key="1">
    <citation type="submission" date="2016-06" db="EMBL/GenBank/DDBJ databases">
        <title>Draft Genome sequence of the fungus Inonotus baumii.</title>
        <authorList>
            <person name="Zhu H."/>
            <person name="Lin W."/>
        </authorList>
    </citation>
    <scope>NUCLEOTIDE SEQUENCE</scope>
    <source>
        <strain evidence="11">821</strain>
    </source>
</reference>
<keyword evidence="3 9" id="KW-0119">Carbohydrate metabolism</keyword>
<dbReference type="PRINTS" id="PR00733">
    <property type="entry name" value="GLHYDRLASE6"/>
</dbReference>
<feature type="binding site" evidence="7">
    <location>
        <position position="345"/>
    </location>
    <ligand>
        <name>substrate</name>
    </ligand>
</feature>
<dbReference type="SUPFAM" id="SSF51989">
    <property type="entry name" value="Glycosyl hydrolases family 6, cellulases"/>
    <property type="match status" value="1"/>
</dbReference>
<feature type="compositionally biased region" description="Low complexity" evidence="10">
    <location>
        <begin position="346"/>
        <end position="356"/>
    </location>
</feature>
<dbReference type="InterPro" id="IPR016288">
    <property type="entry name" value="Beta_cellobiohydrolase"/>
</dbReference>
<feature type="binding site" evidence="7">
    <location>
        <position position="235"/>
    </location>
    <ligand>
        <name>substrate</name>
    </ligand>
</feature>
<evidence type="ECO:0000256" key="7">
    <source>
        <dbReference type="PIRSR" id="PIRSR001100-2"/>
    </source>
</evidence>
<comment type="caution">
    <text evidence="11">The sequence shown here is derived from an EMBL/GenBank/DDBJ whole genome shotgun (WGS) entry which is preliminary data.</text>
</comment>
<feature type="region of interest" description="Disordered" evidence="10">
    <location>
        <begin position="343"/>
        <end position="374"/>
    </location>
</feature>
<evidence type="ECO:0000256" key="5">
    <source>
        <dbReference type="ARBA" id="ARBA00023326"/>
    </source>
</evidence>
<name>A0A9Q5I055_SANBA</name>
<dbReference type="Proteomes" id="UP000757232">
    <property type="component" value="Unassembled WGS sequence"/>
</dbReference>
<evidence type="ECO:0000256" key="2">
    <source>
        <dbReference type="ARBA" id="ARBA00023001"/>
    </source>
</evidence>
<proteinExistence type="inferred from homology"/>
<dbReference type="EMBL" id="LNZH02000166">
    <property type="protein sequence ID" value="OCB89045.1"/>
    <property type="molecule type" value="Genomic_DNA"/>
</dbReference>
<dbReference type="EC" id="3.2.1.-" evidence="9"/>
<evidence type="ECO:0000256" key="6">
    <source>
        <dbReference type="PIRSR" id="PIRSR001100-1"/>
    </source>
</evidence>
<evidence type="ECO:0000313" key="12">
    <source>
        <dbReference type="Proteomes" id="UP000757232"/>
    </source>
</evidence>
<feature type="binding site" evidence="7">
    <location>
        <position position="196"/>
    </location>
    <ligand>
        <name>substrate</name>
    </ligand>
</feature>